<dbReference type="GO" id="GO:0007030">
    <property type="term" value="P:Golgi organization"/>
    <property type="evidence" value="ECO:0007669"/>
    <property type="project" value="TreeGrafter"/>
</dbReference>
<protein>
    <submittedName>
        <fullName evidence="2">Transport and Golgi organization protein 2</fullName>
    </submittedName>
</protein>
<feature type="region of interest" description="Disordered" evidence="1">
    <location>
        <begin position="276"/>
        <end position="297"/>
    </location>
</feature>
<dbReference type="GO" id="GO:0005794">
    <property type="term" value="C:Golgi apparatus"/>
    <property type="evidence" value="ECO:0007669"/>
    <property type="project" value="TreeGrafter"/>
</dbReference>
<organism evidence="2 3">
    <name type="scientific">Trichoderma lentiforme</name>
    <dbReference type="NCBI Taxonomy" id="1567552"/>
    <lineage>
        <taxon>Eukaryota</taxon>
        <taxon>Fungi</taxon>
        <taxon>Dikarya</taxon>
        <taxon>Ascomycota</taxon>
        <taxon>Pezizomycotina</taxon>
        <taxon>Sordariomycetes</taxon>
        <taxon>Hypocreomycetidae</taxon>
        <taxon>Hypocreales</taxon>
        <taxon>Hypocreaceae</taxon>
        <taxon>Trichoderma</taxon>
    </lineage>
</organism>
<dbReference type="EMBL" id="QLNT01000014">
    <property type="protein sequence ID" value="KAF3068146.1"/>
    <property type="molecule type" value="Genomic_DNA"/>
</dbReference>
<name>A0A9P5CCP5_9HYPO</name>
<dbReference type="InterPro" id="IPR008551">
    <property type="entry name" value="TANGO2"/>
</dbReference>
<accession>A0A9P5CCP5</accession>
<evidence type="ECO:0000313" key="2">
    <source>
        <dbReference type="EMBL" id="KAF3068146.1"/>
    </source>
</evidence>
<proteinExistence type="predicted"/>
<comment type="caution">
    <text evidence="2">The sequence shown here is derived from an EMBL/GenBank/DDBJ whole genome shotgun (WGS) entry which is preliminary data.</text>
</comment>
<evidence type="ECO:0000313" key="3">
    <source>
        <dbReference type="Proteomes" id="UP000801864"/>
    </source>
</evidence>
<reference evidence="2 3" key="1">
    <citation type="submission" date="2018-06" db="EMBL/GenBank/DDBJ databases">
        <title>Genome analysis of cellulolytic fungus Trichoderma lentiforme CFAM-422.</title>
        <authorList>
            <person name="Steindorff A.S."/>
            <person name="Formighieri E.F."/>
            <person name="Midorikawa G.E.O."/>
            <person name="Tamietti M.S."/>
            <person name="Ramos E.Z."/>
            <person name="Silva A.S."/>
            <person name="Bon E.P.S."/>
            <person name="Mendes T.D."/>
            <person name="Damaso M.C.T."/>
            <person name="Favaro L.C.L."/>
        </authorList>
    </citation>
    <scope>NUCLEOTIDE SEQUENCE [LARGE SCALE GENOMIC DNA]</scope>
    <source>
        <strain evidence="2 3">CFAM-422</strain>
    </source>
</reference>
<sequence length="354" mass="39091">MCIVLFTTAHPGYSLILIDNRDEFILRPTSRPHWWTHPESGGEVLSSRDLQRAAKGTWLGITKTGSLAVLTNYRELVNDDAEHPIHGIKSRGRMVNMWLGGLPDEGIKKGVDELVKDGGVKGVGGFSMVCGKLRRNNEGIAIVSNRAADVSDVPIVGLEPDGVWGLSNTVYNDPNEWPKVTIGKRLLKEVALEAAAKNSSEDDLVANLFSILDTESMPERPAGSSLQDYMNLMRHTIFVPPVGDDVNREEMQKATAKGKILWAHLKDDLKAVEELKAESRPDVTPSPSPHPSIGFEEGMYGTQRQTVLLVDNDGNVTYVERALWDANGNEIPRGEGDVAFRFKARHLWQPLPQN</sequence>
<dbReference type="PANTHER" id="PTHR17985">
    <property type="entry name" value="SER/THR-RICH PROTEIN T10 IN DGCR REGION"/>
    <property type="match status" value="1"/>
</dbReference>
<keyword evidence="3" id="KW-1185">Reference proteome</keyword>
<dbReference type="Proteomes" id="UP000801864">
    <property type="component" value="Unassembled WGS sequence"/>
</dbReference>
<dbReference type="AlphaFoldDB" id="A0A9P5CCP5"/>
<gene>
    <name evidence="2" type="ORF">CFAM422_008156</name>
</gene>
<evidence type="ECO:0000256" key="1">
    <source>
        <dbReference type="SAM" id="MobiDB-lite"/>
    </source>
</evidence>
<dbReference type="GO" id="GO:0009306">
    <property type="term" value="P:protein secretion"/>
    <property type="evidence" value="ECO:0007669"/>
    <property type="project" value="TreeGrafter"/>
</dbReference>
<dbReference type="PANTHER" id="PTHR17985:SF8">
    <property type="entry name" value="TRANSPORT AND GOLGI ORGANIZATION PROTEIN 2 HOMOLOG"/>
    <property type="match status" value="1"/>
</dbReference>
<dbReference type="Pfam" id="PF05742">
    <property type="entry name" value="TANGO2"/>
    <property type="match status" value="1"/>
</dbReference>